<gene>
    <name evidence="3" type="ORF">BT67DRAFT_436139</name>
</gene>
<dbReference type="EMBL" id="MU853422">
    <property type="protein sequence ID" value="KAK4131678.1"/>
    <property type="molecule type" value="Genomic_DNA"/>
</dbReference>
<sequence length="734" mass="79947">MSTPPAAAGDGIQDIELTAMPTQGTADVDIDSHSHSSSGRSASLVTFVSAPQTPSEAASGTPPPPPPSLSDVDEYLAPFRARRRLVPHWRNVLESPRVELAGSILLLSFAPGEGVVSRETLSSRSRSDTPWADSSTLPAVFVLDVSSWVMNTLGPVFDLSPETFERHLVQSGYSASSYEDPDPSTWPTRFMPAPHASLRWFSLVVRRSIEPSDMVSRRELIGGGMRWDRTIIRRGDSRRPVFKRQLRTATNIFRREWPVAAVYRPPRRRLSPGGSFGRRVEIVDERRPGVYGDDPLSDDDDDDDDGPDIVAWEERVTFCWGSRGQQLHPIFLFDPLPHLHSHASHAEPVTRPVLPFSKRLAPRQPPPPVRLDSNPATLRTAHHYATAVDDAAHDAAAWLDRLSRSPAARSPLDLQLLAVLHVVRQDTVAFLEHMGRILDQLTAAGSLDDRTMQEQLGHRRALLGRFQAELAALGKSLAGFFAYPYHQDRDGAAATTPSPTPSPSPSPSPSPAPELTAALHALQTDMAAMADRCERLQHVFTADMSLLESKRGIAEAESVSRLTELAFLFIPLTFAASLFSMQLRELDANPPPVYAFVIAAAATVAASYGLRLVQRSTMLGGVWHRAAQRIRADTGVTTRKIPTRAMIGWAAPKLLGKPLVVAGAGCALILVAATLWARTAMDVSFKAAVTAIAVLSILLALLVGLTTRGRVRNSNTFGFGPVWQTQTPASRPAV</sequence>
<keyword evidence="2" id="KW-0472">Membrane</keyword>
<keyword evidence="2" id="KW-1133">Transmembrane helix</keyword>
<feature type="transmembrane region" description="Helical" evidence="2">
    <location>
        <begin position="683"/>
        <end position="705"/>
    </location>
</feature>
<reference evidence="3" key="2">
    <citation type="submission" date="2023-05" db="EMBL/GenBank/DDBJ databases">
        <authorList>
            <consortium name="Lawrence Berkeley National Laboratory"/>
            <person name="Steindorff A."/>
            <person name="Hensen N."/>
            <person name="Bonometti L."/>
            <person name="Westerberg I."/>
            <person name="Brannstrom I.O."/>
            <person name="Guillou S."/>
            <person name="Cros-Aarteil S."/>
            <person name="Calhoun S."/>
            <person name="Haridas S."/>
            <person name="Kuo A."/>
            <person name="Mondo S."/>
            <person name="Pangilinan J."/>
            <person name="Riley R."/>
            <person name="Labutti K."/>
            <person name="Andreopoulos B."/>
            <person name="Lipzen A."/>
            <person name="Chen C."/>
            <person name="Yanf M."/>
            <person name="Daum C."/>
            <person name="Ng V."/>
            <person name="Clum A."/>
            <person name="Ohm R."/>
            <person name="Martin F."/>
            <person name="Silar P."/>
            <person name="Natvig D."/>
            <person name="Lalanne C."/>
            <person name="Gautier V."/>
            <person name="Ament-Velasquez S.L."/>
            <person name="Kruys A."/>
            <person name="Hutchinson M.I."/>
            <person name="Powell A.J."/>
            <person name="Barry K."/>
            <person name="Miller A.N."/>
            <person name="Grigoriev I.V."/>
            <person name="Debuchy R."/>
            <person name="Gladieux P."/>
            <person name="Thoren M.H."/>
            <person name="Johannesson H."/>
        </authorList>
    </citation>
    <scope>NUCLEOTIDE SEQUENCE</scope>
    <source>
        <strain evidence="3">CBS 123565</strain>
    </source>
</reference>
<feature type="transmembrane region" description="Helical" evidence="2">
    <location>
        <begin position="654"/>
        <end position="677"/>
    </location>
</feature>
<dbReference type="Gene3D" id="1.20.58.340">
    <property type="entry name" value="Magnesium transport protein CorA, transmembrane region"/>
    <property type="match status" value="1"/>
</dbReference>
<reference evidence="3" key="1">
    <citation type="journal article" date="2023" name="Mol. Phylogenet. Evol.">
        <title>Genome-scale phylogeny and comparative genomics of the fungal order Sordariales.</title>
        <authorList>
            <person name="Hensen N."/>
            <person name="Bonometti L."/>
            <person name="Westerberg I."/>
            <person name="Brannstrom I.O."/>
            <person name="Guillou S."/>
            <person name="Cros-Aarteil S."/>
            <person name="Calhoun S."/>
            <person name="Haridas S."/>
            <person name="Kuo A."/>
            <person name="Mondo S."/>
            <person name="Pangilinan J."/>
            <person name="Riley R."/>
            <person name="LaButti K."/>
            <person name="Andreopoulos B."/>
            <person name="Lipzen A."/>
            <person name="Chen C."/>
            <person name="Yan M."/>
            <person name="Daum C."/>
            <person name="Ng V."/>
            <person name="Clum A."/>
            <person name="Steindorff A."/>
            <person name="Ohm R.A."/>
            <person name="Martin F."/>
            <person name="Silar P."/>
            <person name="Natvig D.O."/>
            <person name="Lalanne C."/>
            <person name="Gautier V."/>
            <person name="Ament-Velasquez S.L."/>
            <person name="Kruys A."/>
            <person name="Hutchinson M.I."/>
            <person name="Powell A.J."/>
            <person name="Barry K."/>
            <person name="Miller A.N."/>
            <person name="Grigoriev I.V."/>
            <person name="Debuchy R."/>
            <person name="Gladieux P."/>
            <person name="Hiltunen Thoren M."/>
            <person name="Johannesson H."/>
        </authorList>
    </citation>
    <scope>NUCLEOTIDE SEQUENCE</scope>
    <source>
        <strain evidence="3">CBS 123565</strain>
    </source>
</reference>
<evidence type="ECO:0000256" key="1">
    <source>
        <dbReference type="SAM" id="MobiDB-lite"/>
    </source>
</evidence>
<keyword evidence="2" id="KW-0812">Transmembrane</keyword>
<protein>
    <submittedName>
        <fullName evidence="3">Uncharacterized protein</fullName>
    </submittedName>
</protein>
<keyword evidence="4" id="KW-1185">Reference proteome</keyword>
<feature type="compositionally biased region" description="Pro residues" evidence="1">
    <location>
        <begin position="498"/>
        <end position="512"/>
    </location>
</feature>
<feature type="region of interest" description="Disordered" evidence="1">
    <location>
        <begin position="491"/>
        <end position="514"/>
    </location>
</feature>
<evidence type="ECO:0000313" key="4">
    <source>
        <dbReference type="Proteomes" id="UP001304895"/>
    </source>
</evidence>
<feature type="compositionally biased region" description="Acidic residues" evidence="1">
    <location>
        <begin position="295"/>
        <end position="307"/>
    </location>
</feature>
<evidence type="ECO:0000313" key="3">
    <source>
        <dbReference type="EMBL" id="KAK4131678.1"/>
    </source>
</evidence>
<proteinExistence type="predicted"/>
<feature type="region of interest" description="Disordered" evidence="1">
    <location>
        <begin position="281"/>
        <end position="307"/>
    </location>
</feature>
<feature type="transmembrane region" description="Helical" evidence="2">
    <location>
        <begin position="593"/>
        <end position="610"/>
    </location>
</feature>
<accession>A0AAN6ZBG4</accession>
<feature type="region of interest" description="Disordered" evidence="1">
    <location>
        <begin position="1"/>
        <end position="71"/>
    </location>
</feature>
<dbReference type="Proteomes" id="UP001304895">
    <property type="component" value="Unassembled WGS sequence"/>
</dbReference>
<evidence type="ECO:0000256" key="2">
    <source>
        <dbReference type="SAM" id="Phobius"/>
    </source>
</evidence>
<feature type="compositionally biased region" description="Polar residues" evidence="1">
    <location>
        <begin position="44"/>
        <end position="58"/>
    </location>
</feature>
<name>A0AAN6ZBG4_9PEZI</name>
<dbReference type="AlphaFoldDB" id="A0AAN6ZBG4"/>
<comment type="caution">
    <text evidence="3">The sequence shown here is derived from an EMBL/GenBank/DDBJ whole genome shotgun (WGS) entry which is preliminary data.</text>
</comment>
<organism evidence="3 4">
    <name type="scientific">Trichocladium antarcticum</name>
    <dbReference type="NCBI Taxonomy" id="1450529"/>
    <lineage>
        <taxon>Eukaryota</taxon>
        <taxon>Fungi</taxon>
        <taxon>Dikarya</taxon>
        <taxon>Ascomycota</taxon>
        <taxon>Pezizomycotina</taxon>
        <taxon>Sordariomycetes</taxon>
        <taxon>Sordariomycetidae</taxon>
        <taxon>Sordariales</taxon>
        <taxon>Chaetomiaceae</taxon>
        <taxon>Trichocladium</taxon>
    </lineage>
</organism>